<gene>
    <name evidence="6" type="ORF">GCM10010371_25650</name>
</gene>
<dbReference type="InterPro" id="IPR036388">
    <property type="entry name" value="WH-like_DNA-bd_sf"/>
</dbReference>
<dbReference type="SUPFAM" id="SSF46785">
    <property type="entry name" value="Winged helix' DNA-binding domain"/>
    <property type="match status" value="1"/>
</dbReference>
<dbReference type="Gene3D" id="1.10.10.10">
    <property type="entry name" value="Winged helix-like DNA-binding domain superfamily/Winged helix DNA-binding domain"/>
    <property type="match status" value="1"/>
</dbReference>
<sequence length="362" mass="38272">MFPVGAVMTIMKTSLVVPVGTSPILWSAAVLPQWELRHAILDWNGMMPVNSPDAALDANLAIALDALLAENSVTRAAARLHTSPAAMSRTLARLRRTLQDPLLVRAGQAMVPTPRALALREEAAAVVQRLGALLGPDAGVDPAALRGTFTLQAADLVGAALAPGLLRLAEREAPGVSFRLRAEELEAGPALRDGRIDLEVGAIDHVDPETRVEELVRLRMMAAVRPGHPLTEGPLTPARLAAAPHVAVSRRGRFTGPLDTALAGHGLRRRVGIVLPGHLAAMTLAARSDTVCLVPAALPGDAPSPLTGDALALGLHLLDIPLTLPSVTVGMAWHPRHAADRAHRWLRDAVRRTLRPGERPAP</sequence>
<dbReference type="PANTHER" id="PTHR30118">
    <property type="entry name" value="HTH-TYPE TRANSCRIPTIONAL REGULATOR LEUO-RELATED"/>
    <property type="match status" value="1"/>
</dbReference>
<comment type="caution">
    <text evidence="6">The sequence shown here is derived from an EMBL/GenBank/DDBJ whole genome shotgun (WGS) entry which is preliminary data.</text>
</comment>
<organism evidence="6 7">
    <name type="scientific">Streptomyces subrutilus</name>
    <dbReference type="NCBI Taxonomy" id="36818"/>
    <lineage>
        <taxon>Bacteria</taxon>
        <taxon>Bacillati</taxon>
        <taxon>Actinomycetota</taxon>
        <taxon>Actinomycetes</taxon>
        <taxon>Kitasatosporales</taxon>
        <taxon>Streptomycetaceae</taxon>
        <taxon>Streptomyces</taxon>
    </lineage>
</organism>
<dbReference type="AlphaFoldDB" id="A0A918QP89"/>
<keyword evidence="4" id="KW-0804">Transcription</keyword>
<dbReference type="Pfam" id="PF00126">
    <property type="entry name" value="HTH_1"/>
    <property type="match status" value="1"/>
</dbReference>
<dbReference type="Pfam" id="PF03466">
    <property type="entry name" value="LysR_substrate"/>
    <property type="match status" value="1"/>
</dbReference>
<evidence type="ECO:0000256" key="2">
    <source>
        <dbReference type="ARBA" id="ARBA00023015"/>
    </source>
</evidence>
<feature type="domain" description="HTH lysR-type" evidence="5">
    <location>
        <begin position="56"/>
        <end position="113"/>
    </location>
</feature>
<dbReference type="InterPro" id="IPR005119">
    <property type="entry name" value="LysR_subst-bd"/>
</dbReference>
<reference evidence="6" key="2">
    <citation type="submission" date="2020-09" db="EMBL/GenBank/DDBJ databases">
        <authorList>
            <person name="Sun Q."/>
            <person name="Ohkuma M."/>
        </authorList>
    </citation>
    <scope>NUCLEOTIDE SEQUENCE</scope>
    <source>
        <strain evidence="6">JCM 4834</strain>
    </source>
</reference>
<dbReference type="SUPFAM" id="SSF53850">
    <property type="entry name" value="Periplasmic binding protein-like II"/>
    <property type="match status" value="1"/>
</dbReference>
<evidence type="ECO:0000313" key="6">
    <source>
        <dbReference type="EMBL" id="GGZ64833.1"/>
    </source>
</evidence>
<keyword evidence="3" id="KW-0238">DNA-binding</keyword>
<dbReference type="GO" id="GO:0003700">
    <property type="term" value="F:DNA-binding transcription factor activity"/>
    <property type="evidence" value="ECO:0007669"/>
    <property type="project" value="InterPro"/>
</dbReference>
<dbReference type="InterPro" id="IPR050389">
    <property type="entry name" value="LysR-type_TF"/>
</dbReference>
<evidence type="ECO:0000256" key="3">
    <source>
        <dbReference type="ARBA" id="ARBA00023125"/>
    </source>
</evidence>
<dbReference type="EMBL" id="BMVX01000008">
    <property type="protein sequence ID" value="GGZ64833.1"/>
    <property type="molecule type" value="Genomic_DNA"/>
</dbReference>
<dbReference type="InterPro" id="IPR036390">
    <property type="entry name" value="WH_DNA-bd_sf"/>
</dbReference>
<accession>A0A918QP89</accession>
<reference evidence="6" key="1">
    <citation type="journal article" date="2014" name="Int. J. Syst. Evol. Microbiol.">
        <title>Complete genome sequence of Corynebacterium casei LMG S-19264T (=DSM 44701T), isolated from a smear-ripened cheese.</title>
        <authorList>
            <consortium name="US DOE Joint Genome Institute (JGI-PGF)"/>
            <person name="Walter F."/>
            <person name="Albersmeier A."/>
            <person name="Kalinowski J."/>
            <person name="Ruckert C."/>
        </authorList>
    </citation>
    <scope>NUCLEOTIDE SEQUENCE</scope>
    <source>
        <strain evidence="6">JCM 4834</strain>
    </source>
</reference>
<dbReference type="Proteomes" id="UP000634660">
    <property type="component" value="Unassembled WGS sequence"/>
</dbReference>
<evidence type="ECO:0000259" key="5">
    <source>
        <dbReference type="PROSITE" id="PS50931"/>
    </source>
</evidence>
<name>A0A918QP89_9ACTN</name>
<evidence type="ECO:0000256" key="4">
    <source>
        <dbReference type="ARBA" id="ARBA00023163"/>
    </source>
</evidence>
<evidence type="ECO:0000313" key="7">
    <source>
        <dbReference type="Proteomes" id="UP000634660"/>
    </source>
</evidence>
<dbReference type="PROSITE" id="PS50931">
    <property type="entry name" value="HTH_LYSR"/>
    <property type="match status" value="1"/>
</dbReference>
<comment type="similarity">
    <text evidence="1">Belongs to the LysR transcriptional regulatory family.</text>
</comment>
<dbReference type="CDD" id="cd08460">
    <property type="entry name" value="PBP2_DntR_like_1"/>
    <property type="match status" value="1"/>
</dbReference>
<dbReference type="InterPro" id="IPR000847">
    <property type="entry name" value="LysR_HTH_N"/>
</dbReference>
<proteinExistence type="inferred from homology"/>
<dbReference type="GO" id="GO:0003677">
    <property type="term" value="F:DNA binding"/>
    <property type="evidence" value="ECO:0007669"/>
    <property type="project" value="UniProtKB-KW"/>
</dbReference>
<keyword evidence="2" id="KW-0805">Transcription regulation</keyword>
<evidence type="ECO:0000256" key="1">
    <source>
        <dbReference type="ARBA" id="ARBA00009437"/>
    </source>
</evidence>
<protein>
    <recommendedName>
        <fullName evidence="5">HTH lysR-type domain-containing protein</fullName>
    </recommendedName>
</protein>
<dbReference type="PANTHER" id="PTHR30118:SF15">
    <property type="entry name" value="TRANSCRIPTIONAL REGULATORY PROTEIN"/>
    <property type="match status" value="1"/>
</dbReference>
<dbReference type="Gene3D" id="3.40.190.10">
    <property type="entry name" value="Periplasmic binding protein-like II"/>
    <property type="match status" value="2"/>
</dbReference>